<protein>
    <submittedName>
        <fullName evidence="3">Putative endonuclease containing a URI domain</fullName>
    </submittedName>
</protein>
<evidence type="ECO:0000256" key="1">
    <source>
        <dbReference type="ARBA" id="ARBA00007435"/>
    </source>
</evidence>
<dbReference type="InterPro" id="IPR035901">
    <property type="entry name" value="GIY-YIG_endonuc_sf"/>
</dbReference>
<name>I3ZLC6_TERRK</name>
<dbReference type="PROSITE" id="PS50164">
    <property type="entry name" value="GIY_YIG"/>
    <property type="match status" value="1"/>
</dbReference>
<dbReference type="Proteomes" id="UP000006056">
    <property type="component" value="Chromosome"/>
</dbReference>
<dbReference type="Gene3D" id="3.40.1440.10">
    <property type="entry name" value="GIY-YIG endonuclease"/>
    <property type="match status" value="1"/>
</dbReference>
<evidence type="ECO:0000313" key="3">
    <source>
        <dbReference type="EMBL" id="AFL90044.1"/>
    </source>
</evidence>
<evidence type="ECO:0000313" key="4">
    <source>
        <dbReference type="Proteomes" id="UP000006056"/>
    </source>
</evidence>
<dbReference type="KEGG" id="trs:Terro_3835"/>
<dbReference type="HOGENOM" id="CLU_135650_3_1_0"/>
<gene>
    <name evidence="3" type="ordered locus">Terro_3835</name>
</gene>
<dbReference type="STRING" id="926566.Terro_3835"/>
<dbReference type="RefSeq" id="WP_014787304.1">
    <property type="nucleotide sequence ID" value="NC_018014.1"/>
</dbReference>
<dbReference type="CDD" id="cd10448">
    <property type="entry name" value="GIY-YIG_unchar_3"/>
    <property type="match status" value="1"/>
</dbReference>
<dbReference type="EMBL" id="CP003379">
    <property type="protein sequence ID" value="AFL90044.1"/>
    <property type="molecule type" value="Genomic_DNA"/>
</dbReference>
<accession>I3ZLC6</accession>
<comment type="similarity">
    <text evidence="1">Belongs to the UPF0213 family.</text>
</comment>
<dbReference type="PANTHER" id="PTHR34477">
    <property type="entry name" value="UPF0213 PROTEIN YHBQ"/>
    <property type="match status" value="1"/>
</dbReference>
<keyword evidence="3" id="KW-0378">Hydrolase</keyword>
<dbReference type="InterPro" id="IPR050190">
    <property type="entry name" value="UPF0213_domain"/>
</dbReference>
<organism evidence="3 4">
    <name type="scientific">Terriglobus roseus (strain DSM 18391 / NRRL B-41598 / KBS 63)</name>
    <dbReference type="NCBI Taxonomy" id="926566"/>
    <lineage>
        <taxon>Bacteria</taxon>
        <taxon>Pseudomonadati</taxon>
        <taxon>Acidobacteriota</taxon>
        <taxon>Terriglobia</taxon>
        <taxon>Terriglobales</taxon>
        <taxon>Acidobacteriaceae</taxon>
        <taxon>Terriglobus</taxon>
    </lineage>
</organism>
<evidence type="ECO:0000259" key="2">
    <source>
        <dbReference type="PROSITE" id="PS50164"/>
    </source>
</evidence>
<dbReference type="PANTHER" id="PTHR34477:SF5">
    <property type="entry name" value="BSL5627 PROTEIN"/>
    <property type="match status" value="1"/>
</dbReference>
<dbReference type="Pfam" id="PF01541">
    <property type="entry name" value="GIY-YIG"/>
    <property type="match status" value="1"/>
</dbReference>
<dbReference type="OrthoDB" id="9807770at2"/>
<keyword evidence="4" id="KW-1185">Reference proteome</keyword>
<keyword evidence="3" id="KW-0255">Endonuclease</keyword>
<reference evidence="3 4" key="1">
    <citation type="submission" date="2012-06" db="EMBL/GenBank/DDBJ databases">
        <title>Complete genome of Terriglobus roseus DSM 18391.</title>
        <authorList>
            <consortium name="US DOE Joint Genome Institute (JGI-PGF)"/>
            <person name="Lucas S."/>
            <person name="Copeland A."/>
            <person name="Lapidus A."/>
            <person name="Glavina del Rio T."/>
            <person name="Dalin E."/>
            <person name="Tice H."/>
            <person name="Bruce D."/>
            <person name="Goodwin L."/>
            <person name="Pitluck S."/>
            <person name="Peters L."/>
            <person name="Mikhailova N."/>
            <person name="Munk A.C.C."/>
            <person name="Kyrpides N."/>
            <person name="Mavromatis K."/>
            <person name="Ivanova N."/>
            <person name="Brettin T."/>
            <person name="Detter J.C."/>
            <person name="Han C."/>
            <person name="Larimer F."/>
            <person name="Land M."/>
            <person name="Hauser L."/>
            <person name="Markowitz V."/>
            <person name="Cheng J.-F."/>
            <person name="Hugenholtz P."/>
            <person name="Woyke T."/>
            <person name="Wu D."/>
            <person name="Brambilla E."/>
            <person name="Klenk H.-P."/>
            <person name="Eisen J.A."/>
        </authorList>
    </citation>
    <scope>NUCLEOTIDE SEQUENCE [LARGE SCALE GENOMIC DNA]</scope>
    <source>
        <strain evidence="4">DSM 18391 / NRRL B-41598 / KBS 63</strain>
    </source>
</reference>
<proteinExistence type="inferred from homology"/>
<feature type="domain" description="GIY-YIG" evidence="2">
    <location>
        <begin position="5"/>
        <end position="80"/>
    </location>
</feature>
<dbReference type="SUPFAM" id="SSF82771">
    <property type="entry name" value="GIY-YIG endonuclease"/>
    <property type="match status" value="1"/>
</dbReference>
<keyword evidence="3" id="KW-0540">Nuclease</keyword>
<sequence length="112" mass="13382">MPKVHGYWVYILSSRSKTLYVGVTNSLVHRVLQHRDGKGSVFTTRYRVARLVHFESFQYIQDAIAREKDWKDWRRERKVALIEKGNPSWSDLAEGWTRGVETPQYDWKRARE</sequence>
<dbReference type="eggNOG" id="COG2827">
    <property type="taxonomic scope" value="Bacteria"/>
</dbReference>
<dbReference type="AlphaFoldDB" id="I3ZLC6"/>
<dbReference type="GO" id="GO:0004519">
    <property type="term" value="F:endonuclease activity"/>
    <property type="evidence" value="ECO:0007669"/>
    <property type="project" value="UniProtKB-KW"/>
</dbReference>
<dbReference type="InterPro" id="IPR000305">
    <property type="entry name" value="GIY-YIG_endonuc"/>
</dbReference>